<accession>A0A081BJY0</accession>
<evidence type="ECO:0000259" key="1">
    <source>
        <dbReference type="Pfam" id="PF17425"/>
    </source>
</evidence>
<dbReference type="Gene3D" id="2.60.40.3100">
    <property type="entry name" value="Arylsulphate sulphotransferase monomer, N-terminal domain"/>
    <property type="match status" value="1"/>
</dbReference>
<protein>
    <submittedName>
        <fullName evidence="2">Putative arylsulfate sulfotransferase</fullName>
    </submittedName>
</protein>
<proteinExistence type="predicted"/>
<comment type="caution">
    <text evidence="2">The sequence shown here is derived from an EMBL/GenBank/DDBJ whole genome shotgun (WGS) entry which is preliminary data.</text>
</comment>
<gene>
    <name evidence="2" type="ORF">LOSG293_260110</name>
</gene>
<name>A0A081BJY0_9LACO</name>
<keyword evidence="2" id="KW-0808">Transferase</keyword>
<dbReference type="GO" id="GO:0016740">
    <property type="term" value="F:transferase activity"/>
    <property type="evidence" value="ECO:0007669"/>
    <property type="project" value="UniProtKB-KW"/>
</dbReference>
<dbReference type="PROSITE" id="PS51257">
    <property type="entry name" value="PROKAR_LIPOPROTEIN"/>
    <property type="match status" value="1"/>
</dbReference>
<organism evidence="2 3">
    <name type="scientific">Secundilactobacillus oryzae JCM 18671</name>
    <dbReference type="NCBI Taxonomy" id="1291743"/>
    <lineage>
        <taxon>Bacteria</taxon>
        <taxon>Bacillati</taxon>
        <taxon>Bacillota</taxon>
        <taxon>Bacilli</taxon>
        <taxon>Lactobacillales</taxon>
        <taxon>Lactobacillaceae</taxon>
        <taxon>Secundilactobacillus</taxon>
    </lineage>
</organism>
<evidence type="ECO:0000313" key="2">
    <source>
        <dbReference type="EMBL" id="GAK48348.1"/>
    </source>
</evidence>
<evidence type="ECO:0000313" key="3">
    <source>
        <dbReference type="Proteomes" id="UP000028700"/>
    </source>
</evidence>
<dbReference type="InterPro" id="IPR035391">
    <property type="entry name" value="Arylsulfotran_N"/>
</dbReference>
<reference evidence="2" key="1">
    <citation type="journal article" date="2014" name="Genome Announc.">
        <title>Draft Genome Sequence of Lactobacillus oryzae Strain SG293T.</title>
        <authorList>
            <person name="Tanizawa Y."/>
            <person name="Fujisawa T."/>
            <person name="Mochizuki T."/>
            <person name="Kaminuma E."/>
            <person name="Nakamura Y."/>
            <person name="Tohno M."/>
        </authorList>
    </citation>
    <scope>NUCLEOTIDE SEQUENCE [LARGE SCALE GENOMIC DNA]</scope>
    <source>
        <strain evidence="2">SG293</strain>
    </source>
</reference>
<keyword evidence="3" id="KW-1185">Reference proteome</keyword>
<feature type="domain" description="Arylsulfotransferase N-terminal" evidence="1">
    <location>
        <begin position="90"/>
        <end position="137"/>
    </location>
</feature>
<dbReference type="STRING" id="1291743.LOSG293_260110"/>
<dbReference type="eggNOG" id="ENOG5032MAR">
    <property type="taxonomic scope" value="Bacteria"/>
</dbReference>
<dbReference type="Proteomes" id="UP000028700">
    <property type="component" value="Unassembled WGS sequence"/>
</dbReference>
<dbReference type="EMBL" id="BBJM01000026">
    <property type="protein sequence ID" value="GAK48348.1"/>
    <property type="molecule type" value="Genomic_DNA"/>
</dbReference>
<sequence>MLKTKKIWTIFALPILALTLVLVLAGCASEKHSAAVIKDASTKAGVLTAKQVKSNINGHTVTTREDSQKSLNATYPKAVANDDYTFDNPYVKVNPYETSPLSALIIFHTDKAVKVNYTVEGKTDKTSITNSVKGYKKRIKFQSSASTQAPTRLV</sequence>
<dbReference type="Pfam" id="PF17425">
    <property type="entry name" value="Arylsulfotran_N"/>
    <property type="match status" value="1"/>
</dbReference>
<dbReference type="InterPro" id="IPR038477">
    <property type="entry name" value="ASST_N_sf"/>
</dbReference>
<dbReference type="AlphaFoldDB" id="A0A081BJY0"/>